<name>A0ABZ2LP84_9BACT</name>
<sequence>MIALRRFGLAAFTWLCALLVFAGGGCEAIVTADPPGGWSCDGSFDAGTCPEGQRCLNAKCVPCPNGNCTRSTCEEIDADKDGYTLCGKSENGFADRDCDDNDPEVHPNAAPKCNGKDNDCSGKPDDPCPDGSHCASASKECVSENEDCTKKPGSCIPPQTCDPGTKRCFARSSKKLGDGCSATAECEFDKGAFCASKLVLPDDVVRDGGICTQACCTSSQCPTDFVCFGAGTGGNYCVHKGKLGRLTVGGKNGGETCGSGTECRSGICGGNKKCQDTCCHSGQCTNKTKCLVMPLQGNGASVKYVLGCGDPPGEGTGFGNRCEVSCGLLCGNYPLCGEGVCDKEGTTCRAPCCGSAGCGGSSCGNVTANGRGDDVITACTGSRLQPGPKQLGQDCTAATECATNNCLQDLTTTAKYCSDACCTDADCASAGLVCRPYDSGAKRNYLRCQRQITALAQAPSKQ</sequence>
<evidence type="ECO:0000313" key="2">
    <source>
        <dbReference type="EMBL" id="WXB12711.1"/>
    </source>
</evidence>
<feature type="signal peptide" evidence="1">
    <location>
        <begin position="1"/>
        <end position="22"/>
    </location>
</feature>
<keyword evidence="3" id="KW-1185">Reference proteome</keyword>
<dbReference type="EMBL" id="CP089984">
    <property type="protein sequence ID" value="WXB12711.1"/>
    <property type="molecule type" value="Genomic_DNA"/>
</dbReference>
<proteinExistence type="predicted"/>
<organism evidence="2 3">
    <name type="scientific">Pendulispora albinea</name>
    <dbReference type="NCBI Taxonomy" id="2741071"/>
    <lineage>
        <taxon>Bacteria</taxon>
        <taxon>Pseudomonadati</taxon>
        <taxon>Myxococcota</taxon>
        <taxon>Myxococcia</taxon>
        <taxon>Myxococcales</taxon>
        <taxon>Sorangiineae</taxon>
        <taxon>Pendulisporaceae</taxon>
        <taxon>Pendulispora</taxon>
    </lineage>
</organism>
<keyword evidence="1" id="KW-0732">Signal</keyword>
<evidence type="ECO:0000313" key="3">
    <source>
        <dbReference type="Proteomes" id="UP001370348"/>
    </source>
</evidence>
<protein>
    <submittedName>
        <fullName evidence="2">Metal-binding motif-containing protein</fullName>
    </submittedName>
</protein>
<gene>
    <name evidence="2" type="ORF">LZC94_33280</name>
</gene>
<dbReference type="Proteomes" id="UP001370348">
    <property type="component" value="Chromosome"/>
</dbReference>
<evidence type="ECO:0000256" key="1">
    <source>
        <dbReference type="SAM" id="SignalP"/>
    </source>
</evidence>
<dbReference type="RefSeq" id="WP_394822332.1">
    <property type="nucleotide sequence ID" value="NZ_CP089984.1"/>
</dbReference>
<dbReference type="Pfam" id="PF11617">
    <property type="entry name" value="Cu-binding_MopE"/>
    <property type="match status" value="1"/>
</dbReference>
<dbReference type="InterPro" id="IPR021655">
    <property type="entry name" value="Put_metal-bd"/>
</dbReference>
<reference evidence="2 3" key="1">
    <citation type="submission" date="2021-12" db="EMBL/GenBank/DDBJ databases">
        <title>Discovery of the Pendulisporaceae a myxobacterial family with distinct sporulation behavior and unique specialized metabolism.</title>
        <authorList>
            <person name="Garcia R."/>
            <person name="Popoff A."/>
            <person name="Bader C.D."/>
            <person name="Loehr J."/>
            <person name="Walesch S."/>
            <person name="Walt C."/>
            <person name="Boldt J."/>
            <person name="Bunk B."/>
            <person name="Haeckl F.J.F.P.J."/>
            <person name="Gunesch A.P."/>
            <person name="Birkelbach J."/>
            <person name="Nuebel U."/>
            <person name="Pietschmann T."/>
            <person name="Bach T."/>
            <person name="Mueller R."/>
        </authorList>
    </citation>
    <scope>NUCLEOTIDE SEQUENCE [LARGE SCALE GENOMIC DNA]</scope>
    <source>
        <strain evidence="2 3">MSr11954</strain>
    </source>
</reference>
<dbReference type="PROSITE" id="PS51257">
    <property type="entry name" value="PROKAR_LIPOPROTEIN"/>
    <property type="match status" value="1"/>
</dbReference>
<accession>A0ABZ2LP84</accession>
<feature type="chain" id="PRO_5045624491" evidence="1">
    <location>
        <begin position="23"/>
        <end position="462"/>
    </location>
</feature>